<dbReference type="Gene3D" id="2.60.40.1910">
    <property type="match status" value="1"/>
</dbReference>
<proteinExistence type="inferred from homology"/>
<dbReference type="FunFam" id="2.60.40.1910:FF:000006">
    <property type="entry name" value="Aminopeptidase"/>
    <property type="match status" value="1"/>
</dbReference>
<evidence type="ECO:0000256" key="1">
    <source>
        <dbReference type="ARBA" id="ARBA00004236"/>
    </source>
</evidence>
<protein>
    <recommendedName>
        <fullName evidence="19">Aminopeptidase</fullName>
        <ecNumber evidence="19">3.4.11.-</ecNumber>
    </recommendedName>
</protein>
<dbReference type="InterPro" id="IPR034016">
    <property type="entry name" value="M1_APN-typ"/>
</dbReference>
<feature type="domain" description="Peptidase M1 membrane alanine aminopeptidase" evidence="20">
    <location>
        <begin position="285"/>
        <end position="507"/>
    </location>
</feature>
<keyword evidence="19" id="KW-0031">Aminopeptidase</keyword>
<evidence type="ECO:0000256" key="14">
    <source>
        <dbReference type="ARBA" id="ARBA00023157"/>
    </source>
</evidence>
<keyword evidence="4" id="KW-1003">Cell membrane</keyword>
<feature type="domain" description="ERAP1-like C-terminal" evidence="21">
    <location>
        <begin position="603"/>
        <end position="908"/>
    </location>
</feature>
<evidence type="ECO:0000256" key="6">
    <source>
        <dbReference type="ARBA" id="ARBA00022692"/>
    </source>
</evidence>
<comment type="similarity">
    <text evidence="3 19">Belongs to the peptidase M1 family.</text>
</comment>
<evidence type="ECO:0000259" key="22">
    <source>
        <dbReference type="Pfam" id="PF17900"/>
    </source>
</evidence>
<keyword evidence="12 19" id="KW-0482">Metalloprotease</keyword>
<evidence type="ECO:0000256" key="13">
    <source>
        <dbReference type="ARBA" id="ARBA00023136"/>
    </source>
</evidence>
<dbReference type="PRINTS" id="PR00756">
    <property type="entry name" value="ALADIPTASE"/>
</dbReference>
<keyword evidence="5 19" id="KW-0645">Protease</keyword>
<gene>
    <name evidence="24" type="primary">LOC106053228</name>
</gene>
<dbReference type="OrthoDB" id="510539at2759"/>
<evidence type="ECO:0000256" key="5">
    <source>
        <dbReference type="ARBA" id="ARBA00022670"/>
    </source>
</evidence>
<dbReference type="GO" id="GO:0008270">
    <property type="term" value="F:zinc ion binding"/>
    <property type="evidence" value="ECO:0007669"/>
    <property type="project" value="UniProtKB-UniRule"/>
</dbReference>
<evidence type="ECO:0000259" key="21">
    <source>
        <dbReference type="Pfam" id="PF11838"/>
    </source>
</evidence>
<keyword evidence="15" id="KW-0325">Glycoprotein</keyword>
<dbReference type="InterPro" id="IPR027268">
    <property type="entry name" value="Peptidase_M4/M1_CTD_sf"/>
</dbReference>
<feature type="binding site" evidence="17">
    <location>
        <position position="357"/>
    </location>
    <ligand>
        <name>Zn(2+)</name>
        <dbReference type="ChEBI" id="CHEBI:29105"/>
        <note>catalytic</note>
    </ligand>
</feature>
<name>A0A9W2YYL3_BIOGL</name>
<evidence type="ECO:0000256" key="2">
    <source>
        <dbReference type="ARBA" id="ARBA00004606"/>
    </source>
</evidence>
<dbReference type="Proteomes" id="UP001165740">
    <property type="component" value="Chromosome 15"/>
</dbReference>
<evidence type="ECO:0000256" key="7">
    <source>
        <dbReference type="ARBA" id="ARBA00022723"/>
    </source>
</evidence>
<dbReference type="Pfam" id="PF11838">
    <property type="entry name" value="ERAP1_C"/>
    <property type="match status" value="1"/>
</dbReference>
<keyword evidence="11 19" id="KW-1133">Transmembrane helix</keyword>
<dbReference type="AlphaFoldDB" id="A0A9W2YYL3"/>
<dbReference type="RefSeq" id="XP_055867802.1">
    <property type="nucleotide sequence ID" value="XM_056011827.1"/>
</dbReference>
<evidence type="ECO:0000256" key="11">
    <source>
        <dbReference type="ARBA" id="ARBA00022989"/>
    </source>
</evidence>
<feature type="domain" description="Aminopeptidase N-like N-terminal" evidence="22">
    <location>
        <begin position="53"/>
        <end position="250"/>
    </location>
</feature>
<feature type="binding site" evidence="17">
    <location>
        <position position="380"/>
    </location>
    <ligand>
        <name>Zn(2+)</name>
        <dbReference type="ChEBI" id="CHEBI:29105"/>
        <note>catalytic</note>
    </ligand>
</feature>
<feature type="transmembrane region" description="Helical" evidence="19">
    <location>
        <begin position="12"/>
        <end position="37"/>
    </location>
</feature>
<accession>A0A9W2YYL3</accession>
<dbReference type="Pfam" id="PF17900">
    <property type="entry name" value="Peptidase_M1_N"/>
    <property type="match status" value="1"/>
</dbReference>
<dbReference type="CDD" id="cd09601">
    <property type="entry name" value="M1_APN-Q_like"/>
    <property type="match status" value="1"/>
</dbReference>
<evidence type="ECO:0000256" key="15">
    <source>
        <dbReference type="ARBA" id="ARBA00023180"/>
    </source>
</evidence>
<evidence type="ECO:0000256" key="18">
    <source>
        <dbReference type="PIRSR" id="PIRSR634016-4"/>
    </source>
</evidence>
<dbReference type="GO" id="GO:0005886">
    <property type="term" value="C:plasma membrane"/>
    <property type="evidence" value="ECO:0007669"/>
    <property type="project" value="UniProtKB-SubCell"/>
</dbReference>
<dbReference type="InterPro" id="IPR024571">
    <property type="entry name" value="ERAP1-like_C_dom"/>
</dbReference>
<dbReference type="FunFam" id="1.25.50.20:FF:000001">
    <property type="entry name" value="Aminopeptidase"/>
    <property type="match status" value="1"/>
</dbReference>
<evidence type="ECO:0000256" key="4">
    <source>
        <dbReference type="ARBA" id="ARBA00022475"/>
    </source>
</evidence>
<dbReference type="InterPro" id="IPR001930">
    <property type="entry name" value="Peptidase_M1"/>
</dbReference>
<evidence type="ECO:0000256" key="3">
    <source>
        <dbReference type="ARBA" id="ARBA00010136"/>
    </source>
</evidence>
<dbReference type="InterPro" id="IPR045357">
    <property type="entry name" value="Aminopeptidase_N-like_N"/>
</dbReference>
<dbReference type="SUPFAM" id="SSF63737">
    <property type="entry name" value="Leukotriene A4 hydrolase N-terminal domain"/>
    <property type="match status" value="1"/>
</dbReference>
<dbReference type="InterPro" id="IPR050344">
    <property type="entry name" value="Peptidase_M1_aminopeptidases"/>
</dbReference>
<feature type="site" description="Transition state stabilizer" evidence="18">
    <location>
        <position position="443"/>
    </location>
</feature>
<dbReference type="Gene3D" id="2.60.40.1730">
    <property type="entry name" value="tricorn interacting facor f3 domain"/>
    <property type="match status" value="1"/>
</dbReference>
<evidence type="ECO:0000259" key="20">
    <source>
        <dbReference type="Pfam" id="PF01433"/>
    </source>
</evidence>
<dbReference type="OMA" id="VEANIRW"/>
<evidence type="ECO:0000313" key="24">
    <source>
        <dbReference type="RefSeq" id="XP_055867802.1"/>
    </source>
</evidence>
<dbReference type="FunFam" id="1.10.390.10:FF:000016">
    <property type="entry name" value="Glutamyl aminopeptidase"/>
    <property type="match status" value="1"/>
</dbReference>
<evidence type="ECO:0000256" key="12">
    <source>
        <dbReference type="ARBA" id="ARBA00023049"/>
    </source>
</evidence>
<keyword evidence="6 19" id="KW-0812">Transmembrane</keyword>
<evidence type="ECO:0000256" key="10">
    <source>
        <dbReference type="ARBA" id="ARBA00022968"/>
    </source>
</evidence>
<dbReference type="InterPro" id="IPR042097">
    <property type="entry name" value="Aminopeptidase_N-like_N_sf"/>
</dbReference>
<keyword evidence="23" id="KW-1185">Reference proteome</keyword>
<dbReference type="PANTHER" id="PTHR11533">
    <property type="entry name" value="PROTEASE M1 ZINC METALLOPROTEASE"/>
    <property type="match status" value="1"/>
</dbReference>
<organism evidence="23 24">
    <name type="scientific">Biomphalaria glabrata</name>
    <name type="common">Bloodfluke planorb</name>
    <name type="synonym">Freshwater snail</name>
    <dbReference type="NCBI Taxonomy" id="6526"/>
    <lineage>
        <taxon>Eukaryota</taxon>
        <taxon>Metazoa</taxon>
        <taxon>Spiralia</taxon>
        <taxon>Lophotrochozoa</taxon>
        <taxon>Mollusca</taxon>
        <taxon>Gastropoda</taxon>
        <taxon>Heterobranchia</taxon>
        <taxon>Euthyneura</taxon>
        <taxon>Panpulmonata</taxon>
        <taxon>Hygrophila</taxon>
        <taxon>Lymnaeoidea</taxon>
        <taxon>Planorbidae</taxon>
        <taxon>Biomphalaria</taxon>
    </lineage>
</organism>
<dbReference type="GO" id="GO:0006508">
    <property type="term" value="P:proteolysis"/>
    <property type="evidence" value="ECO:0007669"/>
    <property type="project" value="UniProtKB-KW"/>
</dbReference>
<keyword evidence="9 17" id="KW-0862">Zinc</keyword>
<feature type="active site" description="Proton acceptor" evidence="16">
    <location>
        <position position="358"/>
    </location>
</feature>
<evidence type="ECO:0000256" key="9">
    <source>
        <dbReference type="ARBA" id="ARBA00022833"/>
    </source>
</evidence>
<dbReference type="EC" id="3.4.11.-" evidence="19"/>
<dbReference type="InterPro" id="IPR014782">
    <property type="entry name" value="Peptidase_M1_dom"/>
</dbReference>
<evidence type="ECO:0000256" key="8">
    <source>
        <dbReference type="ARBA" id="ARBA00022801"/>
    </source>
</evidence>
<evidence type="ECO:0000256" key="16">
    <source>
        <dbReference type="PIRSR" id="PIRSR634016-1"/>
    </source>
</evidence>
<dbReference type="GO" id="GO:0005615">
    <property type="term" value="C:extracellular space"/>
    <property type="evidence" value="ECO:0007669"/>
    <property type="project" value="TreeGrafter"/>
</dbReference>
<keyword evidence="7 17" id="KW-0479">Metal-binding</keyword>
<dbReference type="Gene3D" id="1.25.50.20">
    <property type="match status" value="1"/>
</dbReference>
<comment type="subcellular location">
    <subcellularLocation>
        <location evidence="1">Cell membrane</location>
    </subcellularLocation>
    <subcellularLocation>
        <location evidence="2">Membrane</location>
        <topology evidence="2">Single-pass type II membrane protein</topology>
    </subcellularLocation>
</comment>
<reference evidence="24" key="1">
    <citation type="submission" date="2025-08" db="UniProtKB">
        <authorList>
            <consortium name="RefSeq"/>
        </authorList>
    </citation>
    <scope>IDENTIFICATION</scope>
</reference>
<dbReference type="FunFam" id="2.60.40.1730:FF:000012">
    <property type="entry name" value="Aminopeptidase N"/>
    <property type="match status" value="1"/>
</dbReference>
<dbReference type="SUPFAM" id="SSF55486">
    <property type="entry name" value="Metalloproteases ('zincins'), catalytic domain"/>
    <property type="match status" value="1"/>
</dbReference>
<dbReference type="PANTHER" id="PTHR11533:SF294">
    <property type="entry name" value="THYROTROPIN-RELEASING HORMONE-DEGRADING ECTOENZYME"/>
    <property type="match status" value="1"/>
</dbReference>
<keyword evidence="13 19" id="KW-0472">Membrane</keyword>
<keyword evidence="14" id="KW-1015">Disulfide bond</keyword>
<comment type="cofactor">
    <cofactor evidence="17 19">
        <name>Zn(2+)</name>
        <dbReference type="ChEBI" id="CHEBI:29105"/>
    </cofactor>
    <text evidence="17 19">Binds 1 zinc ion per subunit.</text>
</comment>
<dbReference type="GO" id="GO:0042277">
    <property type="term" value="F:peptide binding"/>
    <property type="evidence" value="ECO:0007669"/>
    <property type="project" value="TreeGrafter"/>
</dbReference>
<evidence type="ECO:0000313" key="23">
    <source>
        <dbReference type="Proteomes" id="UP001165740"/>
    </source>
</evidence>
<keyword evidence="8 19" id="KW-0378">Hydrolase</keyword>
<dbReference type="GO" id="GO:0005737">
    <property type="term" value="C:cytoplasm"/>
    <property type="evidence" value="ECO:0007669"/>
    <property type="project" value="TreeGrafter"/>
</dbReference>
<dbReference type="GeneID" id="106053228"/>
<keyword evidence="10" id="KW-0735">Signal-anchor</keyword>
<sequence>MGQSKTMETRRDGCYAGISFVVLLVLLAAAVTVTIYLTRDQQPLDIRLPISAVPFHYNLEIQTYMNAPKPKDFYFKGNVTIWFHCRSVTKNITLHSVNLQILDAKLSVYGKRFKDSDPNVLSYNIDSERQFLILNLDRELKVNKTYLLGIQFKGELNTEMFGYFQGSYTINDTDHFYTVTQFEPTYARSAFPCFDEPAMKSTFNVTLIRPSHLNSLSNTQTIRTGQNFSEGNVTYVSDVYDMTPYMSTYLVAFYIGDFEHLSKNTSNGLKFSTWAPPPMVNSTSFALDIGVDLLHFFEEFYNISYNLPKLDMITFKHFAFGGMENWGLITYRDDHMLYEEGTSRLTRKTTVARTISHELSHQWFGNLVTMAWWDDLWLNEGFAKYMDSFGVDNINPDYNAVSAFVVIDVFRVMRGDSLVTSRPVYTPVTRNEFILEIVDDITYTKGAALIRMLSNFIGLDTFKQALRVYLKTKSYSNANHDELWETFTKQATMDNKHINVKDVMDPWLHQMNYPLVTIKRDGPKLVLGQERFLEEYRSDPNKTSDLLKNPTERYTWNIPLTFMTNQSRHVDHALRDIHWMWTNETTKVLNYGHGNRAGQATKWILANIDHYGFYRVNYDVDNWMALCEQLNQDHTVIPVLNRAQLINDAWTLALSGRLSTDVAMATLSYLHKENDVLVWITPATILNDVMRRLTNTAAYDALKKYIQCKVSQQYKHHLLKQDSTIKELQANELFSALACIYGIEDCLKEAHRQFSLWRNNSSSYPIDRHFLGIISCYAVAYGGWNVWNFAYEMFQRSSSYLERRHLSNALACSQSPSILNRYLVKLLEPSDQRLADPINVIDHVMGNPNGRALAWNFFRANFAKLYALYGESVTKVAKLADHLNTQYELDQLKEFIEVHVKEDYSDVIKTVEANIRWVSSNGDGILKFLQKIHSEPC</sequence>
<evidence type="ECO:0000256" key="19">
    <source>
        <dbReference type="RuleBase" id="RU364040"/>
    </source>
</evidence>
<dbReference type="GO" id="GO:0070006">
    <property type="term" value="F:metalloaminopeptidase activity"/>
    <property type="evidence" value="ECO:0007669"/>
    <property type="project" value="TreeGrafter"/>
</dbReference>
<dbReference type="Pfam" id="PF01433">
    <property type="entry name" value="Peptidase_M1"/>
    <property type="match status" value="1"/>
</dbReference>
<evidence type="ECO:0000256" key="17">
    <source>
        <dbReference type="PIRSR" id="PIRSR634016-3"/>
    </source>
</evidence>
<feature type="binding site" evidence="17">
    <location>
        <position position="361"/>
    </location>
    <ligand>
        <name>Zn(2+)</name>
        <dbReference type="ChEBI" id="CHEBI:29105"/>
        <note>catalytic</note>
    </ligand>
</feature>
<dbReference type="Gene3D" id="1.10.390.10">
    <property type="entry name" value="Neutral Protease Domain 2"/>
    <property type="match status" value="1"/>
</dbReference>
<dbReference type="GO" id="GO:0043171">
    <property type="term" value="P:peptide catabolic process"/>
    <property type="evidence" value="ECO:0007669"/>
    <property type="project" value="TreeGrafter"/>
</dbReference>